<comment type="caution">
    <text evidence="3">The sequence shown here is derived from an EMBL/GenBank/DDBJ whole genome shotgun (WGS) entry which is preliminary data.</text>
</comment>
<keyword evidence="2" id="KW-0732">Signal</keyword>
<feature type="signal peptide" evidence="2">
    <location>
        <begin position="1"/>
        <end position="15"/>
    </location>
</feature>
<name>A0AAN6WEM1_9PEZI</name>
<dbReference type="EMBL" id="MU866123">
    <property type="protein sequence ID" value="KAK4179142.1"/>
    <property type="molecule type" value="Genomic_DNA"/>
</dbReference>
<feature type="region of interest" description="Disordered" evidence="1">
    <location>
        <begin position="92"/>
        <end position="149"/>
    </location>
</feature>
<keyword evidence="4" id="KW-1185">Reference proteome</keyword>
<gene>
    <name evidence="3" type="ORF">QBC36DRAFT_364872</name>
</gene>
<organism evidence="3 4">
    <name type="scientific">Triangularia setosa</name>
    <dbReference type="NCBI Taxonomy" id="2587417"/>
    <lineage>
        <taxon>Eukaryota</taxon>
        <taxon>Fungi</taxon>
        <taxon>Dikarya</taxon>
        <taxon>Ascomycota</taxon>
        <taxon>Pezizomycotina</taxon>
        <taxon>Sordariomycetes</taxon>
        <taxon>Sordariomycetidae</taxon>
        <taxon>Sordariales</taxon>
        <taxon>Podosporaceae</taxon>
        <taxon>Triangularia</taxon>
    </lineage>
</organism>
<evidence type="ECO:0000256" key="1">
    <source>
        <dbReference type="SAM" id="MobiDB-lite"/>
    </source>
</evidence>
<evidence type="ECO:0000313" key="4">
    <source>
        <dbReference type="Proteomes" id="UP001302321"/>
    </source>
</evidence>
<dbReference type="Proteomes" id="UP001302321">
    <property type="component" value="Unassembled WGS sequence"/>
</dbReference>
<reference evidence="3" key="1">
    <citation type="journal article" date="2023" name="Mol. Phylogenet. Evol.">
        <title>Genome-scale phylogeny and comparative genomics of the fungal order Sordariales.</title>
        <authorList>
            <person name="Hensen N."/>
            <person name="Bonometti L."/>
            <person name="Westerberg I."/>
            <person name="Brannstrom I.O."/>
            <person name="Guillou S."/>
            <person name="Cros-Aarteil S."/>
            <person name="Calhoun S."/>
            <person name="Haridas S."/>
            <person name="Kuo A."/>
            <person name="Mondo S."/>
            <person name="Pangilinan J."/>
            <person name="Riley R."/>
            <person name="LaButti K."/>
            <person name="Andreopoulos B."/>
            <person name="Lipzen A."/>
            <person name="Chen C."/>
            <person name="Yan M."/>
            <person name="Daum C."/>
            <person name="Ng V."/>
            <person name="Clum A."/>
            <person name="Steindorff A."/>
            <person name="Ohm R.A."/>
            <person name="Martin F."/>
            <person name="Silar P."/>
            <person name="Natvig D.O."/>
            <person name="Lalanne C."/>
            <person name="Gautier V."/>
            <person name="Ament-Velasquez S.L."/>
            <person name="Kruys A."/>
            <person name="Hutchinson M.I."/>
            <person name="Powell A.J."/>
            <person name="Barry K."/>
            <person name="Miller A.N."/>
            <person name="Grigoriev I.V."/>
            <person name="Debuchy R."/>
            <person name="Gladieux P."/>
            <person name="Hiltunen Thoren M."/>
            <person name="Johannesson H."/>
        </authorList>
    </citation>
    <scope>NUCLEOTIDE SEQUENCE</scope>
    <source>
        <strain evidence="3">CBS 892.96</strain>
    </source>
</reference>
<evidence type="ECO:0000313" key="3">
    <source>
        <dbReference type="EMBL" id="KAK4179142.1"/>
    </source>
</evidence>
<accession>A0AAN6WEM1</accession>
<feature type="compositionally biased region" description="Polar residues" evidence="1">
    <location>
        <begin position="137"/>
        <end position="149"/>
    </location>
</feature>
<feature type="compositionally biased region" description="Basic residues" evidence="1">
    <location>
        <begin position="120"/>
        <end position="132"/>
    </location>
</feature>
<reference evidence="3" key="2">
    <citation type="submission" date="2023-05" db="EMBL/GenBank/DDBJ databases">
        <authorList>
            <consortium name="Lawrence Berkeley National Laboratory"/>
            <person name="Steindorff A."/>
            <person name="Hensen N."/>
            <person name="Bonometti L."/>
            <person name="Westerberg I."/>
            <person name="Brannstrom I.O."/>
            <person name="Guillou S."/>
            <person name="Cros-Aarteil S."/>
            <person name="Calhoun S."/>
            <person name="Haridas S."/>
            <person name="Kuo A."/>
            <person name="Mondo S."/>
            <person name="Pangilinan J."/>
            <person name="Riley R."/>
            <person name="Labutti K."/>
            <person name="Andreopoulos B."/>
            <person name="Lipzen A."/>
            <person name="Chen C."/>
            <person name="Yanf M."/>
            <person name="Daum C."/>
            <person name="Ng V."/>
            <person name="Clum A."/>
            <person name="Ohm R."/>
            <person name="Martin F."/>
            <person name="Silar P."/>
            <person name="Natvig D."/>
            <person name="Lalanne C."/>
            <person name="Gautier V."/>
            <person name="Ament-Velasquez S.L."/>
            <person name="Kruys A."/>
            <person name="Hutchinson M.I."/>
            <person name="Powell A.J."/>
            <person name="Barry K."/>
            <person name="Miller A.N."/>
            <person name="Grigoriev I.V."/>
            <person name="Debuchy R."/>
            <person name="Gladieux P."/>
            <person name="Thoren M.H."/>
            <person name="Johannesson H."/>
        </authorList>
    </citation>
    <scope>NUCLEOTIDE SEQUENCE</scope>
    <source>
        <strain evidence="3">CBS 892.96</strain>
    </source>
</reference>
<dbReference type="AlphaFoldDB" id="A0AAN6WEM1"/>
<sequence>MLFLLWRWSQPLAVAVAVATSTQPSPTMATLWADLEVAWTAPASSHGKILFSAHHSDPRTGASDVVVSIRDRRTTPLGPRRGCRGHWVLIPHAARSQHNGPQRAGVGRVNMQGVPSGKVEKKRKRRRKRRLRREQQQETGQPVSGQYKSTRMPRGWLLATAACSCQIMSSWRGGEAMVLNRVY</sequence>
<proteinExistence type="predicted"/>
<feature type="chain" id="PRO_5042986376" description="Secreted protein" evidence="2">
    <location>
        <begin position="16"/>
        <end position="183"/>
    </location>
</feature>
<evidence type="ECO:0000256" key="2">
    <source>
        <dbReference type="SAM" id="SignalP"/>
    </source>
</evidence>
<protein>
    <recommendedName>
        <fullName evidence="5">Secreted protein</fullName>
    </recommendedName>
</protein>
<evidence type="ECO:0008006" key="5">
    <source>
        <dbReference type="Google" id="ProtNLM"/>
    </source>
</evidence>